<dbReference type="InterPro" id="IPR050339">
    <property type="entry name" value="CC_SR_Kinase"/>
</dbReference>
<evidence type="ECO:0000256" key="5">
    <source>
        <dbReference type="ARBA" id="ARBA00037982"/>
    </source>
</evidence>
<dbReference type="Gene3D" id="1.10.510.10">
    <property type="entry name" value="Transferase(Phosphotransferase) domain 1"/>
    <property type="match status" value="1"/>
</dbReference>
<keyword evidence="9" id="KW-1185">Reference proteome</keyword>
<sequence length="558" mass="61073">MLTEGATLTGESGKTYLTVSNLGQDNVWIAVENETSKVVVIKEPGQDDVRPGWPNFQNEMIMHELLKDTSSIRKQVDRIPPTEPGAPPMLVLEIFETTLWTARTKRPFTTSELKSVTKAALVGLRDVHSQGLVYADLKMQNIMVDGFDVNKPSDPSALHAKLGDLGIVMPPSNGKVQPVAYRAPEVFFKGEITSKADIWGWGLIYCHLLEARNRFTQTGLYDGLVSARASMYEKEQAVGSAISNDYDIYSEEYYRTVPLPPQDEHREKGDQWELLRSRGLEEGEVDFLRWMMRADPRQRPSAQQILDCGWLDKTEDEVAAGFQVPANGAGRVSLEFDPRRDSNPDQAAANQASNDTRQSTSGGEQTRPNVSGTQNMSYTTQSTSSNFSSPPPVEQSSVTAAHQGQAGNSFSTPYTFTNAAPTSTPFDSAFGNTLGPSDAVGSDSTAPAFVRKTSDVVQSALDEVYASRAFKRNHSHTNDYADVKKPREEAITPELTTQSIPYHTQSSPLSNFAWTGASSVPQSDSAAPAANEEQTASTMESSRPGLSTQNTGTFLSYR</sequence>
<protein>
    <recommendedName>
        <fullName evidence="7">Protein kinase domain-containing protein</fullName>
    </recommendedName>
</protein>
<comment type="caution">
    <text evidence="8">The sequence shown here is derived from an EMBL/GenBank/DDBJ whole genome shotgun (WGS) entry which is preliminary data.</text>
</comment>
<feature type="region of interest" description="Disordered" evidence="6">
    <location>
        <begin position="330"/>
        <end position="406"/>
    </location>
</feature>
<dbReference type="PANTHER" id="PTHR11042">
    <property type="entry name" value="EUKARYOTIC TRANSLATION INITIATION FACTOR 2-ALPHA KINASE EIF2-ALPHA KINASE -RELATED"/>
    <property type="match status" value="1"/>
</dbReference>
<feature type="compositionally biased region" description="Polar residues" evidence="6">
    <location>
        <begin position="532"/>
        <end position="558"/>
    </location>
</feature>
<dbReference type="PROSITE" id="PS00108">
    <property type="entry name" value="PROTEIN_KINASE_ST"/>
    <property type="match status" value="1"/>
</dbReference>
<keyword evidence="2" id="KW-0547">Nucleotide-binding</keyword>
<keyword evidence="3" id="KW-0418">Kinase</keyword>
<evidence type="ECO:0000256" key="3">
    <source>
        <dbReference type="ARBA" id="ARBA00022777"/>
    </source>
</evidence>
<evidence type="ECO:0000259" key="7">
    <source>
        <dbReference type="PROSITE" id="PS50011"/>
    </source>
</evidence>
<evidence type="ECO:0000313" key="8">
    <source>
        <dbReference type="EMBL" id="KAL1296746.1"/>
    </source>
</evidence>
<evidence type="ECO:0000313" key="9">
    <source>
        <dbReference type="Proteomes" id="UP001562354"/>
    </source>
</evidence>
<dbReference type="Proteomes" id="UP001562354">
    <property type="component" value="Unassembled WGS sequence"/>
</dbReference>
<keyword evidence="4" id="KW-0067">ATP-binding</keyword>
<dbReference type="InterPro" id="IPR011009">
    <property type="entry name" value="Kinase-like_dom_sf"/>
</dbReference>
<dbReference type="PANTHER" id="PTHR11042:SF190">
    <property type="entry name" value="MITOSIS INHIBITOR PROTEIN KINASE MIK1"/>
    <property type="match status" value="1"/>
</dbReference>
<dbReference type="InterPro" id="IPR008271">
    <property type="entry name" value="Ser/Thr_kinase_AS"/>
</dbReference>
<evidence type="ECO:0000256" key="6">
    <source>
        <dbReference type="SAM" id="MobiDB-lite"/>
    </source>
</evidence>
<feature type="domain" description="Protein kinase" evidence="7">
    <location>
        <begin position="16"/>
        <end position="311"/>
    </location>
</feature>
<evidence type="ECO:0000256" key="2">
    <source>
        <dbReference type="ARBA" id="ARBA00022741"/>
    </source>
</evidence>
<dbReference type="InterPro" id="IPR000719">
    <property type="entry name" value="Prot_kinase_dom"/>
</dbReference>
<reference evidence="8 9" key="1">
    <citation type="submission" date="2024-07" db="EMBL/GenBank/DDBJ databases">
        <title>Draft sequence of the Neodothiora populina.</title>
        <authorList>
            <person name="Drown D.D."/>
            <person name="Schuette U.S."/>
            <person name="Buechlein A.B."/>
            <person name="Rusch D.R."/>
            <person name="Winton L.W."/>
            <person name="Adams G.A."/>
        </authorList>
    </citation>
    <scope>NUCLEOTIDE SEQUENCE [LARGE SCALE GENOMIC DNA]</scope>
    <source>
        <strain evidence="8 9">CPC 39397</strain>
    </source>
</reference>
<feature type="compositionally biased region" description="Basic and acidic residues" evidence="6">
    <location>
        <begin position="334"/>
        <end position="343"/>
    </location>
</feature>
<dbReference type="GeneID" id="95973919"/>
<feature type="compositionally biased region" description="Polar residues" evidence="6">
    <location>
        <begin position="494"/>
        <end position="525"/>
    </location>
</feature>
<proteinExistence type="inferred from homology"/>
<accession>A0ABR3P1S9</accession>
<evidence type="ECO:0000256" key="1">
    <source>
        <dbReference type="ARBA" id="ARBA00022679"/>
    </source>
</evidence>
<dbReference type="RefSeq" id="XP_069196428.1">
    <property type="nucleotide sequence ID" value="XM_069341517.1"/>
</dbReference>
<organism evidence="8 9">
    <name type="scientific">Neodothiora populina</name>
    <dbReference type="NCBI Taxonomy" id="2781224"/>
    <lineage>
        <taxon>Eukaryota</taxon>
        <taxon>Fungi</taxon>
        <taxon>Dikarya</taxon>
        <taxon>Ascomycota</taxon>
        <taxon>Pezizomycotina</taxon>
        <taxon>Dothideomycetes</taxon>
        <taxon>Dothideomycetidae</taxon>
        <taxon>Dothideales</taxon>
        <taxon>Dothioraceae</taxon>
        <taxon>Neodothiora</taxon>
    </lineage>
</organism>
<gene>
    <name evidence="8" type="ORF">AAFC00_000216</name>
</gene>
<comment type="similarity">
    <text evidence="5">Belongs to the protein kinase superfamily. Ser/Thr protein kinase family. GCN2 subfamily.</text>
</comment>
<dbReference type="EMBL" id="JBFMKM010000018">
    <property type="protein sequence ID" value="KAL1296746.1"/>
    <property type="molecule type" value="Genomic_DNA"/>
</dbReference>
<name>A0ABR3P1S9_9PEZI</name>
<dbReference type="Pfam" id="PF00069">
    <property type="entry name" value="Pkinase"/>
    <property type="match status" value="1"/>
</dbReference>
<feature type="compositionally biased region" description="Polar residues" evidence="6">
    <location>
        <begin position="344"/>
        <end position="406"/>
    </location>
</feature>
<dbReference type="SMART" id="SM00220">
    <property type="entry name" value="S_TKc"/>
    <property type="match status" value="1"/>
</dbReference>
<feature type="region of interest" description="Disordered" evidence="6">
    <location>
        <begin position="494"/>
        <end position="558"/>
    </location>
</feature>
<dbReference type="SUPFAM" id="SSF56112">
    <property type="entry name" value="Protein kinase-like (PK-like)"/>
    <property type="match status" value="1"/>
</dbReference>
<dbReference type="PROSITE" id="PS50011">
    <property type="entry name" value="PROTEIN_KINASE_DOM"/>
    <property type="match status" value="1"/>
</dbReference>
<evidence type="ECO:0000256" key="4">
    <source>
        <dbReference type="ARBA" id="ARBA00022840"/>
    </source>
</evidence>
<keyword evidence="1" id="KW-0808">Transferase</keyword>